<sequence>ATIREARHRNRVRVETKYDRGRSRSCEHLGYMSDVFPFCLNFPLTLSHRSTLQGSGTFSRGTKALTGVKVSKPLHMDQGSPAFIASACMSRAVMSKAKQYPAKKYCTSDPLGSSTVPPSARYDDVGLRKMIGVFGTGHTAVRGFLALFNTTYTAIAVDEHCILRKPPPSLHDGAANSREIPPHRDYLPPDLGEIPHLGGGETVGGRCGGGVRARGRLRLWRETGRLRLWRETERQLGSTRGRALEQRLARAGVSVRDGSVSVRGLRESV</sequence>
<feature type="non-terminal residue" evidence="1">
    <location>
        <position position="1"/>
    </location>
</feature>
<dbReference type="EMBL" id="JAEFCI010010070">
    <property type="protein sequence ID" value="KAG5457443.1"/>
    <property type="molecule type" value="Genomic_DNA"/>
</dbReference>
<dbReference type="AlphaFoldDB" id="A0A8H7ZQV3"/>
<keyword evidence="2" id="KW-1185">Reference proteome</keyword>
<protein>
    <submittedName>
        <fullName evidence="1">Uncharacterized protein</fullName>
    </submittedName>
</protein>
<comment type="caution">
    <text evidence="1">The sequence shown here is derived from an EMBL/GenBank/DDBJ whole genome shotgun (WGS) entry which is preliminary data.</text>
</comment>
<organism evidence="1 2">
    <name type="scientific">Olpidium bornovanus</name>
    <dbReference type="NCBI Taxonomy" id="278681"/>
    <lineage>
        <taxon>Eukaryota</taxon>
        <taxon>Fungi</taxon>
        <taxon>Fungi incertae sedis</taxon>
        <taxon>Olpidiomycota</taxon>
        <taxon>Olpidiomycotina</taxon>
        <taxon>Olpidiomycetes</taxon>
        <taxon>Olpidiales</taxon>
        <taxon>Olpidiaceae</taxon>
        <taxon>Olpidium</taxon>
    </lineage>
</organism>
<reference evidence="1 2" key="1">
    <citation type="journal article" name="Sci. Rep.">
        <title>Genome-scale phylogenetic analyses confirm Olpidium as the closest living zoosporic fungus to the non-flagellated, terrestrial fungi.</title>
        <authorList>
            <person name="Chang Y."/>
            <person name="Rochon D."/>
            <person name="Sekimoto S."/>
            <person name="Wang Y."/>
            <person name="Chovatia M."/>
            <person name="Sandor L."/>
            <person name="Salamov A."/>
            <person name="Grigoriev I.V."/>
            <person name="Stajich J.E."/>
            <person name="Spatafora J.W."/>
        </authorList>
    </citation>
    <scope>NUCLEOTIDE SEQUENCE [LARGE SCALE GENOMIC DNA]</scope>
    <source>
        <strain evidence="1">S191</strain>
    </source>
</reference>
<gene>
    <name evidence="1" type="ORF">BJ554DRAFT_2538</name>
</gene>
<proteinExistence type="predicted"/>
<evidence type="ECO:0000313" key="1">
    <source>
        <dbReference type="EMBL" id="KAG5457443.1"/>
    </source>
</evidence>
<evidence type="ECO:0000313" key="2">
    <source>
        <dbReference type="Proteomes" id="UP000673691"/>
    </source>
</evidence>
<name>A0A8H7ZQV3_9FUNG</name>
<dbReference type="Proteomes" id="UP000673691">
    <property type="component" value="Unassembled WGS sequence"/>
</dbReference>
<accession>A0A8H7ZQV3</accession>